<dbReference type="CDD" id="cd00865">
    <property type="entry name" value="PEBP_bact_arch"/>
    <property type="match status" value="1"/>
</dbReference>
<keyword evidence="2" id="KW-1185">Reference proteome</keyword>
<dbReference type="Proteomes" id="UP000675664">
    <property type="component" value="Unassembled WGS sequence"/>
</dbReference>
<evidence type="ECO:0000313" key="1">
    <source>
        <dbReference type="EMBL" id="MBR0600288.1"/>
    </source>
</evidence>
<gene>
    <name evidence="1" type="ORF">KCX82_20665</name>
</gene>
<organism evidence="1 2">
    <name type="scientific">Sinanaerobacter chloroacetimidivorans</name>
    <dbReference type="NCBI Taxonomy" id="2818044"/>
    <lineage>
        <taxon>Bacteria</taxon>
        <taxon>Bacillati</taxon>
        <taxon>Bacillota</taxon>
        <taxon>Clostridia</taxon>
        <taxon>Peptostreptococcales</taxon>
        <taxon>Anaerovoracaceae</taxon>
        <taxon>Sinanaerobacter</taxon>
    </lineage>
</organism>
<dbReference type="PANTHER" id="PTHR30289">
    <property type="entry name" value="UNCHARACTERIZED PROTEIN YBCL-RELATED"/>
    <property type="match status" value="1"/>
</dbReference>
<dbReference type="InterPro" id="IPR008914">
    <property type="entry name" value="PEBP"/>
</dbReference>
<dbReference type="AlphaFoldDB" id="A0A8J7W745"/>
<protein>
    <submittedName>
        <fullName evidence="1">YbhB/YbcL family Raf kinase inhibitor-like protein</fullName>
    </submittedName>
</protein>
<dbReference type="NCBIfam" id="TIGR00481">
    <property type="entry name" value="YbhB/YbcL family Raf kinase inhibitor-like protein"/>
    <property type="match status" value="1"/>
</dbReference>
<accession>A0A8J7W745</accession>
<evidence type="ECO:0000313" key="2">
    <source>
        <dbReference type="Proteomes" id="UP000675664"/>
    </source>
</evidence>
<reference evidence="1" key="1">
    <citation type="submission" date="2021-04" db="EMBL/GenBank/DDBJ databases">
        <title>Sinoanaerobacter chloroacetimidivorans sp. nov., an obligate anaerobic bacterium isolated from anaerobic sludge.</title>
        <authorList>
            <person name="Bao Y."/>
        </authorList>
    </citation>
    <scope>NUCLEOTIDE SEQUENCE</scope>
    <source>
        <strain evidence="1">BAD-6</strain>
    </source>
</reference>
<comment type="caution">
    <text evidence="1">The sequence shown here is derived from an EMBL/GenBank/DDBJ whole genome shotgun (WGS) entry which is preliminary data.</text>
</comment>
<dbReference type="InterPro" id="IPR005247">
    <property type="entry name" value="YbhB_YbcL/LppC-like"/>
</dbReference>
<dbReference type="SUPFAM" id="SSF49777">
    <property type="entry name" value="PEBP-like"/>
    <property type="match status" value="1"/>
</dbReference>
<dbReference type="InterPro" id="IPR036610">
    <property type="entry name" value="PEBP-like_sf"/>
</dbReference>
<name>A0A8J7W745_9FIRM</name>
<dbReference type="Gene3D" id="3.90.280.10">
    <property type="entry name" value="PEBP-like"/>
    <property type="match status" value="1"/>
</dbReference>
<dbReference type="Pfam" id="PF01161">
    <property type="entry name" value="PBP"/>
    <property type="match status" value="1"/>
</dbReference>
<dbReference type="PANTHER" id="PTHR30289:SF1">
    <property type="entry name" value="PEBP (PHOSPHATIDYLETHANOLAMINE-BINDING PROTEIN) FAMILY PROTEIN"/>
    <property type="match status" value="1"/>
</dbReference>
<sequence length="170" mass="19519">MLKLRSSAFQNGKIEKKYGNLGPEENMKFGIPQTSFPLTWEGAPSETQSYAIVFIDYDDTKDEGFPFIHWIACDIPASENGLPENASRRNPNFHQGHNSWCIPFGVYAEIPENYSLHFGGPAPEYEHEYEIWLYALDYVPNLEDGFWYNDLRRAIKGHVLEKTVLSGFYG</sequence>
<dbReference type="EMBL" id="JAGSND010000024">
    <property type="protein sequence ID" value="MBR0600288.1"/>
    <property type="molecule type" value="Genomic_DNA"/>
</dbReference>
<proteinExistence type="predicted"/>
<dbReference type="RefSeq" id="WP_227020402.1">
    <property type="nucleotide sequence ID" value="NZ_JAGSND010000024.1"/>
</dbReference>
<reference evidence="1" key="2">
    <citation type="submission" date="2021-04" db="EMBL/GenBank/DDBJ databases">
        <authorList>
            <person name="Liu J."/>
        </authorList>
    </citation>
    <scope>NUCLEOTIDE SEQUENCE</scope>
    <source>
        <strain evidence="1">BAD-6</strain>
    </source>
</reference>